<evidence type="ECO:0000313" key="6">
    <source>
        <dbReference type="Proteomes" id="UP001595823"/>
    </source>
</evidence>
<evidence type="ECO:0000256" key="1">
    <source>
        <dbReference type="ARBA" id="ARBA00023015"/>
    </source>
</evidence>
<dbReference type="SMART" id="SM00418">
    <property type="entry name" value="HTH_ARSR"/>
    <property type="match status" value="1"/>
</dbReference>
<dbReference type="RefSeq" id="WP_380617558.1">
    <property type="nucleotide sequence ID" value="NZ_JBHSDK010000001.1"/>
</dbReference>
<evidence type="ECO:0000259" key="4">
    <source>
        <dbReference type="PROSITE" id="PS50987"/>
    </source>
</evidence>
<keyword evidence="1" id="KW-0805">Transcription regulation</keyword>
<evidence type="ECO:0000256" key="3">
    <source>
        <dbReference type="ARBA" id="ARBA00023163"/>
    </source>
</evidence>
<accession>A0ABV8TSW5</accession>
<dbReference type="PANTHER" id="PTHR43132:SF6">
    <property type="entry name" value="HTH-TYPE TRANSCRIPTIONAL REPRESSOR CZRA"/>
    <property type="match status" value="1"/>
</dbReference>
<evidence type="ECO:0000256" key="2">
    <source>
        <dbReference type="ARBA" id="ARBA00023125"/>
    </source>
</evidence>
<dbReference type="InterPro" id="IPR001845">
    <property type="entry name" value="HTH_ArsR_DNA-bd_dom"/>
</dbReference>
<keyword evidence="3" id="KW-0804">Transcription</keyword>
<dbReference type="PROSITE" id="PS50987">
    <property type="entry name" value="HTH_ARSR_2"/>
    <property type="match status" value="1"/>
</dbReference>
<keyword evidence="6" id="KW-1185">Reference proteome</keyword>
<dbReference type="PANTHER" id="PTHR43132">
    <property type="entry name" value="ARSENICAL RESISTANCE OPERON REPRESSOR ARSR-RELATED"/>
    <property type="match status" value="1"/>
</dbReference>
<dbReference type="PRINTS" id="PR00778">
    <property type="entry name" value="HTHARSR"/>
</dbReference>
<dbReference type="SUPFAM" id="SSF46785">
    <property type="entry name" value="Winged helix' DNA-binding domain"/>
    <property type="match status" value="1"/>
</dbReference>
<name>A0ABV8TSW5_9ACTN</name>
<dbReference type="InterPro" id="IPR036388">
    <property type="entry name" value="WH-like_DNA-bd_sf"/>
</dbReference>
<dbReference type="NCBIfam" id="NF033788">
    <property type="entry name" value="HTH_metalloreg"/>
    <property type="match status" value="1"/>
</dbReference>
<dbReference type="InterPro" id="IPR011991">
    <property type="entry name" value="ArsR-like_HTH"/>
</dbReference>
<dbReference type="EMBL" id="JBHSDK010000001">
    <property type="protein sequence ID" value="MFC4333621.1"/>
    <property type="molecule type" value="Genomic_DNA"/>
</dbReference>
<feature type="domain" description="HTH arsR-type" evidence="4">
    <location>
        <begin position="5"/>
        <end position="99"/>
    </location>
</feature>
<dbReference type="InterPro" id="IPR051011">
    <property type="entry name" value="Metal_resp_trans_reg"/>
</dbReference>
<proteinExistence type="predicted"/>
<reference evidence="6" key="1">
    <citation type="journal article" date="2019" name="Int. J. Syst. Evol. Microbiol.">
        <title>The Global Catalogue of Microorganisms (GCM) 10K type strain sequencing project: providing services to taxonomists for standard genome sequencing and annotation.</title>
        <authorList>
            <consortium name="The Broad Institute Genomics Platform"/>
            <consortium name="The Broad Institute Genome Sequencing Center for Infectious Disease"/>
            <person name="Wu L."/>
            <person name="Ma J."/>
        </authorList>
    </citation>
    <scope>NUCLEOTIDE SEQUENCE [LARGE SCALE GENOMIC DNA]</scope>
    <source>
        <strain evidence="6">IBRC-M 10908</strain>
    </source>
</reference>
<dbReference type="CDD" id="cd00090">
    <property type="entry name" value="HTH_ARSR"/>
    <property type="match status" value="1"/>
</dbReference>
<dbReference type="Proteomes" id="UP001595823">
    <property type="component" value="Unassembled WGS sequence"/>
</dbReference>
<protein>
    <submittedName>
        <fullName evidence="5">ArsR/SmtB family transcription factor</fullName>
    </submittedName>
</protein>
<keyword evidence="2" id="KW-0238">DNA-binding</keyword>
<dbReference type="InterPro" id="IPR036390">
    <property type="entry name" value="WH_DNA-bd_sf"/>
</dbReference>
<dbReference type="Pfam" id="PF01022">
    <property type="entry name" value="HTH_5"/>
    <property type="match status" value="1"/>
</dbReference>
<gene>
    <name evidence="5" type="ORF">ACFPET_00205</name>
</gene>
<organism evidence="5 6">
    <name type="scientific">Salininema proteolyticum</name>
    <dbReference type="NCBI Taxonomy" id="1607685"/>
    <lineage>
        <taxon>Bacteria</taxon>
        <taxon>Bacillati</taxon>
        <taxon>Actinomycetota</taxon>
        <taxon>Actinomycetes</taxon>
        <taxon>Glycomycetales</taxon>
        <taxon>Glycomycetaceae</taxon>
        <taxon>Salininema</taxon>
    </lineage>
</organism>
<dbReference type="Gene3D" id="1.10.10.10">
    <property type="entry name" value="Winged helix-like DNA-binding domain superfamily/Winged helix DNA-binding domain"/>
    <property type="match status" value="1"/>
</dbReference>
<sequence>MEEHETGAGYEAAAELLRSISAPLRIAIVVELAKEPRHVHELVDLLSVSQPLVSQHLRILRSAGVVRGVRTGREISYSLVDDHIAHIVTDAVHHAQEGHH</sequence>
<comment type="caution">
    <text evidence="5">The sequence shown here is derived from an EMBL/GenBank/DDBJ whole genome shotgun (WGS) entry which is preliminary data.</text>
</comment>
<evidence type="ECO:0000313" key="5">
    <source>
        <dbReference type="EMBL" id="MFC4333621.1"/>
    </source>
</evidence>